<proteinExistence type="predicted"/>
<protein>
    <submittedName>
        <fullName evidence="1">Uncharacterized protein</fullName>
    </submittedName>
</protein>
<dbReference type="SUPFAM" id="SSF103378">
    <property type="entry name" value="2-methylcitrate dehydratase PrpD"/>
    <property type="match status" value="1"/>
</dbReference>
<organism evidence="1 2">
    <name type="scientific">Koleobacter methoxysyntrophicus</name>
    <dbReference type="NCBI Taxonomy" id="2751313"/>
    <lineage>
        <taxon>Bacteria</taxon>
        <taxon>Bacillati</taxon>
        <taxon>Bacillota</taxon>
        <taxon>Clostridia</taxon>
        <taxon>Koleobacterales</taxon>
        <taxon>Koleobacteraceae</taxon>
        <taxon>Koleobacter</taxon>
    </lineage>
</organism>
<gene>
    <name evidence="1" type="ORF">H0A61_01377</name>
</gene>
<dbReference type="EMBL" id="CP059066">
    <property type="protein sequence ID" value="QSQ09020.1"/>
    <property type="molecule type" value="Genomic_DNA"/>
</dbReference>
<dbReference type="KEGG" id="kme:H0A61_01377"/>
<accession>A0A8A0RN45</accession>
<dbReference type="InterPro" id="IPR036148">
    <property type="entry name" value="MmgE/PrpD_sf"/>
</dbReference>
<sequence length="61" mass="6840">MKDSRESITRLSAEFIDGLSYEDLDSGTIEFTKRFIIDWMGCVIGGSSTKQAQIIHREQGA</sequence>
<dbReference type="GO" id="GO:0016829">
    <property type="term" value="F:lyase activity"/>
    <property type="evidence" value="ECO:0007669"/>
    <property type="project" value="InterPro"/>
</dbReference>
<dbReference type="RefSeq" id="WP_206709212.1">
    <property type="nucleotide sequence ID" value="NZ_CP059066.1"/>
</dbReference>
<name>A0A8A0RN45_9FIRM</name>
<dbReference type="AlphaFoldDB" id="A0A8A0RN45"/>
<dbReference type="Gene3D" id="1.10.4100.10">
    <property type="entry name" value="2-methylcitrate dehydratase PrpD"/>
    <property type="match status" value="1"/>
</dbReference>
<dbReference type="InterPro" id="IPR042183">
    <property type="entry name" value="MmgE/PrpD_sf_1"/>
</dbReference>
<reference evidence="1" key="1">
    <citation type="submission" date="2020-07" db="EMBL/GenBank/DDBJ databases">
        <title>Koleobacter methoxysyntrophicus gen. nov., sp. nov., a novel anaerobic bacterium isolated from deep subsurface oil field and proposal of Koleobacterales ord. nov. in the phylum Firmicutes.</title>
        <authorList>
            <person name="Sakamoto S."/>
            <person name="Tamaki H."/>
        </authorList>
    </citation>
    <scope>NUCLEOTIDE SEQUENCE</scope>
    <source>
        <strain evidence="1">NRmbB1</strain>
    </source>
</reference>
<dbReference type="Proteomes" id="UP000662904">
    <property type="component" value="Chromosome"/>
</dbReference>
<evidence type="ECO:0000313" key="1">
    <source>
        <dbReference type="EMBL" id="QSQ09020.1"/>
    </source>
</evidence>
<evidence type="ECO:0000313" key="2">
    <source>
        <dbReference type="Proteomes" id="UP000662904"/>
    </source>
</evidence>
<keyword evidence="2" id="KW-1185">Reference proteome</keyword>